<evidence type="ECO:0000256" key="1">
    <source>
        <dbReference type="SAM" id="MobiDB-lite"/>
    </source>
</evidence>
<evidence type="ECO:0000256" key="2">
    <source>
        <dbReference type="SAM" id="Phobius"/>
    </source>
</evidence>
<organism evidence="3 4">
    <name type="scientific">Xanthomonas cannabis pv. phaseoli</name>
    <dbReference type="NCBI Taxonomy" id="1885902"/>
    <lineage>
        <taxon>Bacteria</taxon>
        <taxon>Pseudomonadati</taxon>
        <taxon>Pseudomonadota</taxon>
        <taxon>Gammaproteobacteria</taxon>
        <taxon>Lysobacterales</taxon>
        <taxon>Lysobacteraceae</taxon>
        <taxon>Xanthomonas</taxon>
    </lineage>
</organism>
<protein>
    <submittedName>
        <fullName evidence="3">Uncharacterized protein</fullName>
    </submittedName>
</protein>
<dbReference type="RefSeq" id="WP_047694356.1">
    <property type="nucleotide sequence ID" value="NZ_KN265472.1"/>
</dbReference>
<sequence>MSTSAGAHCVHLALALVLAWQLTAGWALLPASVVLWLCIALVVAGIDRLSGARPVAAPASTPTSQAQGGGTGGGIGGTPAIARLPRRDAAAKRVVAQHVHDTSVRQWRRHIVDVAPYEEERYPRQDICTTVEVFLRAGDHLVLAFHPANDAADVAAWRCDVWHPGGTQSQWWEVPADGEVDVPVTRSGVYSIGIGQAYGTCPGVVALWLRVPEPDRLALPLQPTFGSAMRYARRDDGAAVLHLQDDAQLQSQAHLPSVPVHGAPAGSTLLFASADDAWDVSAGSDPASSWRAENTHLYRYFLRLSQGDVLTLELAWAGEHFDRPLPLPDQCTGRTQGEVRVFKLVRGPDLVHAWASAALAACMQMTCPVDGDYCLELWLFGPPAWRQQAVAAVVDLRVWGDYLQRPRSLRAFALQDVWVEDWYRQVMPVPVD</sequence>
<feature type="region of interest" description="Disordered" evidence="1">
    <location>
        <begin position="56"/>
        <end position="78"/>
    </location>
</feature>
<name>A0AB34PAK6_9XANT</name>
<dbReference type="EMBL" id="JRQI01000019">
    <property type="protein sequence ID" value="KGK58695.1"/>
    <property type="molecule type" value="Genomic_DNA"/>
</dbReference>
<evidence type="ECO:0000313" key="3">
    <source>
        <dbReference type="EMBL" id="KGK58695.1"/>
    </source>
</evidence>
<evidence type="ECO:0000313" key="4">
    <source>
        <dbReference type="Proteomes" id="UP000029879"/>
    </source>
</evidence>
<reference evidence="3 4" key="1">
    <citation type="submission" date="2014-10" db="EMBL/GenBank/DDBJ databases">
        <title>Genome sequence of a Xanthomonas strain that is pathogenic on beans.</title>
        <authorList>
            <person name="Aritua V."/>
            <person name="Sapp M."/>
            <person name="Harrison J."/>
            <person name="Smith J."/>
            <person name="Studholme D."/>
        </authorList>
    </citation>
    <scope>NUCLEOTIDE SEQUENCE [LARGE SCALE GENOMIC DNA]</scope>
    <source>
        <strain evidence="3 4">Nyagatare</strain>
    </source>
</reference>
<gene>
    <name evidence="3" type="ORF">NC00_06025</name>
</gene>
<keyword evidence="2" id="KW-0812">Transmembrane</keyword>
<keyword evidence="2" id="KW-0472">Membrane</keyword>
<dbReference type="AlphaFoldDB" id="A0AB34PAK6"/>
<feature type="transmembrane region" description="Helical" evidence="2">
    <location>
        <begin position="29"/>
        <end position="46"/>
    </location>
</feature>
<proteinExistence type="predicted"/>
<dbReference type="Proteomes" id="UP000029879">
    <property type="component" value="Unassembled WGS sequence"/>
</dbReference>
<accession>A0AB34PAK6</accession>
<keyword evidence="2" id="KW-1133">Transmembrane helix</keyword>
<comment type="caution">
    <text evidence="3">The sequence shown here is derived from an EMBL/GenBank/DDBJ whole genome shotgun (WGS) entry which is preliminary data.</text>
</comment>
<feature type="compositionally biased region" description="Gly residues" evidence="1">
    <location>
        <begin position="67"/>
        <end position="77"/>
    </location>
</feature>